<dbReference type="Proteomes" id="UP001465976">
    <property type="component" value="Unassembled WGS sequence"/>
</dbReference>
<gene>
    <name evidence="1" type="ORF">V5O48_006348</name>
</gene>
<name>A0ABR3FJR5_9AGAR</name>
<keyword evidence="2" id="KW-1185">Reference proteome</keyword>
<proteinExistence type="predicted"/>
<accession>A0ABR3FJR5</accession>
<sequence>MTRKEDAFSFSGFQGCASSREVFWHLASDKEDQWDRFPAAHSWKWEPNEASCLIPPLSTGVLVKHLVEQGGWLLLGDSMTENHFFSISCSLYPHVIATPNYVETPHFDRAWPQHLYLNPRSPLAEAISFPRGFNVSSTPLVTFRRVDLLFEKAELVQIYQDRYDSEAPPDKFTLFSDEATWNISPDDYLDLFIAPLPSANYATMIVSTGGHWTTTTFSGFRNENANTTGYGIDGVLRFFGKAMEVWAEKVQARLDGHMRDTDLRKEVLVRAYLPGHEGCHSHREPWKEIEPYVWNWFNWGNIWEFNDIFEASTRLGLEIFVLTVSMIEDLVV</sequence>
<evidence type="ECO:0000313" key="2">
    <source>
        <dbReference type="Proteomes" id="UP001465976"/>
    </source>
</evidence>
<protein>
    <submittedName>
        <fullName evidence="1">Uncharacterized protein</fullName>
    </submittedName>
</protein>
<reference evidence="1 2" key="1">
    <citation type="submission" date="2024-02" db="EMBL/GenBank/DDBJ databases">
        <title>A draft genome for the cacao thread blight pathogen Marasmius crinis-equi.</title>
        <authorList>
            <person name="Cohen S.P."/>
            <person name="Baruah I.K."/>
            <person name="Amoako-Attah I."/>
            <person name="Bukari Y."/>
            <person name="Meinhardt L.W."/>
            <person name="Bailey B.A."/>
        </authorList>
    </citation>
    <scope>NUCLEOTIDE SEQUENCE [LARGE SCALE GENOMIC DNA]</scope>
    <source>
        <strain evidence="1 2">GH-76</strain>
    </source>
</reference>
<comment type="caution">
    <text evidence="1">The sequence shown here is derived from an EMBL/GenBank/DDBJ whole genome shotgun (WGS) entry which is preliminary data.</text>
</comment>
<dbReference type="EMBL" id="JBAHYK010000288">
    <property type="protein sequence ID" value="KAL0575623.1"/>
    <property type="molecule type" value="Genomic_DNA"/>
</dbReference>
<evidence type="ECO:0000313" key="1">
    <source>
        <dbReference type="EMBL" id="KAL0575623.1"/>
    </source>
</evidence>
<organism evidence="1 2">
    <name type="scientific">Marasmius crinis-equi</name>
    <dbReference type="NCBI Taxonomy" id="585013"/>
    <lineage>
        <taxon>Eukaryota</taxon>
        <taxon>Fungi</taxon>
        <taxon>Dikarya</taxon>
        <taxon>Basidiomycota</taxon>
        <taxon>Agaricomycotina</taxon>
        <taxon>Agaricomycetes</taxon>
        <taxon>Agaricomycetidae</taxon>
        <taxon>Agaricales</taxon>
        <taxon>Marasmiineae</taxon>
        <taxon>Marasmiaceae</taxon>
        <taxon>Marasmius</taxon>
    </lineage>
</organism>